<dbReference type="InterPro" id="IPR051619">
    <property type="entry name" value="TypeII_TA_RNase_PINc/VapC"/>
</dbReference>
<dbReference type="Gene3D" id="3.40.50.1010">
    <property type="entry name" value="5'-nuclease"/>
    <property type="match status" value="1"/>
</dbReference>
<dbReference type="EC" id="3.1.-.-" evidence="6"/>
<comment type="function">
    <text evidence="6">Toxic component of a toxin-antitoxin (TA) system. An RNase.</text>
</comment>
<evidence type="ECO:0000256" key="4">
    <source>
        <dbReference type="ARBA" id="ARBA00022801"/>
    </source>
</evidence>
<dbReference type="GO" id="GO:0004540">
    <property type="term" value="F:RNA nuclease activity"/>
    <property type="evidence" value="ECO:0007669"/>
    <property type="project" value="InterPro"/>
</dbReference>
<keyword evidence="1 6" id="KW-1277">Toxin-antitoxin system</keyword>
<dbReference type="InterPro" id="IPR044153">
    <property type="entry name" value="PIN_Pae0151-like"/>
</dbReference>
<evidence type="ECO:0000256" key="1">
    <source>
        <dbReference type="ARBA" id="ARBA00022649"/>
    </source>
</evidence>
<accession>A0A6J4SSK5</accession>
<organism evidence="8">
    <name type="scientific">uncultured Sphingomonadaceae bacterium</name>
    <dbReference type="NCBI Taxonomy" id="169976"/>
    <lineage>
        <taxon>Bacteria</taxon>
        <taxon>Pseudomonadati</taxon>
        <taxon>Pseudomonadota</taxon>
        <taxon>Alphaproteobacteria</taxon>
        <taxon>Sphingomonadales</taxon>
        <taxon>Sphingomonadaceae</taxon>
        <taxon>environmental samples</taxon>
    </lineage>
</organism>
<dbReference type="SUPFAM" id="SSF88723">
    <property type="entry name" value="PIN domain-like"/>
    <property type="match status" value="1"/>
</dbReference>
<feature type="domain" description="PIN" evidence="7">
    <location>
        <begin position="4"/>
        <end position="116"/>
    </location>
</feature>
<dbReference type="GO" id="GO:0000287">
    <property type="term" value="F:magnesium ion binding"/>
    <property type="evidence" value="ECO:0007669"/>
    <property type="project" value="UniProtKB-UniRule"/>
</dbReference>
<proteinExistence type="inferred from homology"/>
<keyword evidence="4 6" id="KW-0378">Hydrolase</keyword>
<reference evidence="8" key="1">
    <citation type="submission" date="2020-02" db="EMBL/GenBank/DDBJ databases">
        <authorList>
            <person name="Meier V. D."/>
        </authorList>
    </citation>
    <scope>NUCLEOTIDE SEQUENCE</scope>
    <source>
        <strain evidence="8">AVDCRST_MAG91</strain>
    </source>
</reference>
<dbReference type="AlphaFoldDB" id="A0A6J4SSK5"/>
<feature type="binding site" evidence="6">
    <location>
        <position position="95"/>
    </location>
    <ligand>
        <name>Mg(2+)</name>
        <dbReference type="ChEBI" id="CHEBI:18420"/>
    </ligand>
</feature>
<gene>
    <name evidence="6" type="primary">vapC</name>
    <name evidence="8" type="ORF">AVDCRST_MAG91-1197</name>
</gene>
<keyword evidence="5 6" id="KW-0460">Magnesium</keyword>
<dbReference type="CDD" id="cd09873">
    <property type="entry name" value="PIN_Pae0151-like"/>
    <property type="match status" value="1"/>
</dbReference>
<dbReference type="HAMAP" id="MF_00265">
    <property type="entry name" value="VapC_Nob1"/>
    <property type="match status" value="1"/>
</dbReference>
<evidence type="ECO:0000259" key="7">
    <source>
        <dbReference type="Pfam" id="PF01850"/>
    </source>
</evidence>
<dbReference type="InterPro" id="IPR029060">
    <property type="entry name" value="PIN-like_dom_sf"/>
</dbReference>
<comment type="cofactor">
    <cofactor evidence="6">
        <name>Mg(2+)</name>
        <dbReference type="ChEBI" id="CHEBI:18420"/>
    </cofactor>
</comment>
<dbReference type="InterPro" id="IPR022907">
    <property type="entry name" value="VapC_family"/>
</dbReference>
<name>A0A6J4SSK5_9SPHN</name>
<protein>
    <recommendedName>
        <fullName evidence="6">Ribonuclease VapC</fullName>
        <shortName evidence="6">RNase VapC</shortName>
        <ecNumber evidence="6">3.1.-.-</ecNumber>
    </recommendedName>
    <alternativeName>
        <fullName evidence="6">Toxin VapC</fullName>
    </alternativeName>
</protein>
<dbReference type="Pfam" id="PF01850">
    <property type="entry name" value="PIN"/>
    <property type="match status" value="1"/>
</dbReference>
<dbReference type="InterPro" id="IPR002716">
    <property type="entry name" value="PIN_dom"/>
</dbReference>
<keyword evidence="6" id="KW-0800">Toxin</keyword>
<evidence type="ECO:0000256" key="5">
    <source>
        <dbReference type="ARBA" id="ARBA00022842"/>
    </source>
</evidence>
<evidence type="ECO:0000256" key="3">
    <source>
        <dbReference type="ARBA" id="ARBA00022723"/>
    </source>
</evidence>
<dbReference type="PANTHER" id="PTHR35901:SF1">
    <property type="entry name" value="EXONUCLEASE VAPC9"/>
    <property type="match status" value="1"/>
</dbReference>
<sequence length="139" mass="15243">MIGVIDTSVAVKWYSAEDGSDLASRLIEADLVAPDLILVELGQALWRKQRDGELVPDQARRGLEHFAQTVALLPLSVIAAVALDRAIELSHPVNDCVFLVLAERLQLPLITSDHKFVTRCEGTPYAPLLMTLTDWAALV</sequence>
<evidence type="ECO:0000256" key="2">
    <source>
        <dbReference type="ARBA" id="ARBA00022722"/>
    </source>
</evidence>
<dbReference type="PANTHER" id="PTHR35901">
    <property type="entry name" value="RIBONUCLEASE VAPC3"/>
    <property type="match status" value="1"/>
</dbReference>
<dbReference type="EMBL" id="CADCVX010000254">
    <property type="protein sequence ID" value="CAA9504150.1"/>
    <property type="molecule type" value="Genomic_DNA"/>
</dbReference>
<feature type="binding site" evidence="6">
    <location>
        <position position="6"/>
    </location>
    <ligand>
        <name>Mg(2+)</name>
        <dbReference type="ChEBI" id="CHEBI:18420"/>
    </ligand>
</feature>
<dbReference type="GO" id="GO:0090729">
    <property type="term" value="F:toxin activity"/>
    <property type="evidence" value="ECO:0007669"/>
    <property type="project" value="UniProtKB-KW"/>
</dbReference>
<evidence type="ECO:0000256" key="6">
    <source>
        <dbReference type="HAMAP-Rule" id="MF_00265"/>
    </source>
</evidence>
<evidence type="ECO:0000313" key="8">
    <source>
        <dbReference type="EMBL" id="CAA9504150.1"/>
    </source>
</evidence>
<comment type="similarity">
    <text evidence="6">Belongs to the PINc/VapC protein family.</text>
</comment>
<keyword evidence="3 6" id="KW-0479">Metal-binding</keyword>
<keyword evidence="2 6" id="KW-0540">Nuclease</keyword>
<dbReference type="GO" id="GO:0016787">
    <property type="term" value="F:hydrolase activity"/>
    <property type="evidence" value="ECO:0007669"/>
    <property type="project" value="UniProtKB-KW"/>
</dbReference>